<dbReference type="InterPro" id="IPR001810">
    <property type="entry name" value="F-box_dom"/>
</dbReference>
<dbReference type="EMBL" id="KV878215">
    <property type="protein sequence ID" value="OJJ32042.1"/>
    <property type="molecule type" value="Genomic_DNA"/>
</dbReference>
<accession>A0A1L9RAT9</accession>
<evidence type="ECO:0000256" key="1">
    <source>
        <dbReference type="ARBA" id="ARBA00022737"/>
    </source>
</evidence>
<evidence type="ECO:0000259" key="4">
    <source>
        <dbReference type="PROSITE" id="PS50181"/>
    </source>
</evidence>
<dbReference type="Gene3D" id="1.25.40.20">
    <property type="entry name" value="Ankyrin repeat-containing domain"/>
    <property type="match status" value="1"/>
</dbReference>
<dbReference type="PANTHER" id="PTHR24203">
    <property type="entry name" value="ANKYRIN REPEAT FAMILY PROTEIN"/>
    <property type="match status" value="1"/>
</dbReference>
<evidence type="ECO:0000256" key="2">
    <source>
        <dbReference type="ARBA" id="ARBA00023043"/>
    </source>
</evidence>
<dbReference type="RefSeq" id="XP_040685719.1">
    <property type="nucleotide sequence ID" value="XM_040836174.1"/>
</dbReference>
<dbReference type="OrthoDB" id="4435916at2759"/>
<dbReference type="AlphaFoldDB" id="A0A1L9RAT9"/>
<dbReference type="PROSITE" id="PS50088">
    <property type="entry name" value="ANK_REPEAT"/>
    <property type="match status" value="1"/>
</dbReference>
<dbReference type="InterPro" id="IPR036770">
    <property type="entry name" value="Ankyrin_rpt-contain_sf"/>
</dbReference>
<feature type="domain" description="F-box" evidence="4">
    <location>
        <begin position="1"/>
        <end position="45"/>
    </location>
</feature>
<evidence type="ECO:0000256" key="3">
    <source>
        <dbReference type="PROSITE-ProRule" id="PRU00023"/>
    </source>
</evidence>
<dbReference type="PROSITE" id="PS50297">
    <property type="entry name" value="ANK_REP_REGION"/>
    <property type="match status" value="1"/>
</dbReference>
<sequence length="252" mass="28545">MSLLTIPNEILMLIVNKLDENNLNTLLQINRSFYDGLNTHLYTSHVHHCGGAALMWAATNGRTATAKRFLDLGVDPNLSIVFPKYTGPGASDSSLVVVQRDSQSKTLIHKDCVARWFNGEAQWYWGEEYMDQVPLLAAINRSHEGVVRLLLGHGDIDTKCRSSIGYFRVYTTLHLAAEKGHVGIMKMLLERGVGEWSYTESSGYERTVVYEAVLNRHADMVDFLLREAQNGGRGHEFKGREERDERLYNAWN</sequence>
<proteinExistence type="predicted"/>
<name>A0A1L9RAT9_ASPWE</name>
<feature type="repeat" description="ANK" evidence="3">
    <location>
        <begin position="168"/>
        <end position="193"/>
    </location>
</feature>
<protein>
    <recommendedName>
        <fullName evidence="4">F-box domain-containing protein</fullName>
    </recommendedName>
</protein>
<evidence type="ECO:0000313" key="6">
    <source>
        <dbReference type="Proteomes" id="UP000184383"/>
    </source>
</evidence>
<dbReference type="PROSITE" id="PS50181">
    <property type="entry name" value="FBOX"/>
    <property type="match status" value="1"/>
</dbReference>
<dbReference type="Proteomes" id="UP000184383">
    <property type="component" value="Unassembled WGS sequence"/>
</dbReference>
<organism evidence="5 6">
    <name type="scientific">Aspergillus wentii DTO 134E9</name>
    <dbReference type="NCBI Taxonomy" id="1073089"/>
    <lineage>
        <taxon>Eukaryota</taxon>
        <taxon>Fungi</taxon>
        <taxon>Dikarya</taxon>
        <taxon>Ascomycota</taxon>
        <taxon>Pezizomycotina</taxon>
        <taxon>Eurotiomycetes</taxon>
        <taxon>Eurotiomycetidae</taxon>
        <taxon>Eurotiales</taxon>
        <taxon>Aspergillaceae</taxon>
        <taxon>Aspergillus</taxon>
        <taxon>Aspergillus subgen. Cremei</taxon>
    </lineage>
</organism>
<dbReference type="VEuPathDB" id="FungiDB:ASPWEDRAFT_44064"/>
<dbReference type="Pfam" id="PF12796">
    <property type="entry name" value="Ank_2"/>
    <property type="match status" value="1"/>
</dbReference>
<dbReference type="PANTHER" id="PTHR24203:SF45">
    <property type="entry name" value="ANKYRIN REPEAT DOMAIN 6"/>
    <property type="match status" value="1"/>
</dbReference>
<keyword evidence="1" id="KW-0677">Repeat</keyword>
<reference evidence="6" key="1">
    <citation type="journal article" date="2017" name="Genome Biol.">
        <title>Comparative genomics reveals high biological diversity and specific adaptations in the industrially and medically important fungal genus Aspergillus.</title>
        <authorList>
            <person name="de Vries R.P."/>
            <person name="Riley R."/>
            <person name="Wiebenga A."/>
            <person name="Aguilar-Osorio G."/>
            <person name="Amillis S."/>
            <person name="Uchima C.A."/>
            <person name="Anderluh G."/>
            <person name="Asadollahi M."/>
            <person name="Askin M."/>
            <person name="Barry K."/>
            <person name="Battaglia E."/>
            <person name="Bayram O."/>
            <person name="Benocci T."/>
            <person name="Braus-Stromeyer S.A."/>
            <person name="Caldana C."/>
            <person name="Canovas D."/>
            <person name="Cerqueira G.C."/>
            <person name="Chen F."/>
            <person name="Chen W."/>
            <person name="Choi C."/>
            <person name="Clum A."/>
            <person name="Dos Santos R.A."/>
            <person name="Damasio A.R."/>
            <person name="Diallinas G."/>
            <person name="Emri T."/>
            <person name="Fekete E."/>
            <person name="Flipphi M."/>
            <person name="Freyberg S."/>
            <person name="Gallo A."/>
            <person name="Gournas C."/>
            <person name="Habgood R."/>
            <person name="Hainaut M."/>
            <person name="Harispe M.L."/>
            <person name="Henrissat B."/>
            <person name="Hilden K.S."/>
            <person name="Hope R."/>
            <person name="Hossain A."/>
            <person name="Karabika E."/>
            <person name="Karaffa L."/>
            <person name="Karanyi Z."/>
            <person name="Krasevec N."/>
            <person name="Kuo A."/>
            <person name="Kusch H."/>
            <person name="LaButti K."/>
            <person name="Lagendijk E.L."/>
            <person name="Lapidus A."/>
            <person name="Levasseur A."/>
            <person name="Lindquist E."/>
            <person name="Lipzen A."/>
            <person name="Logrieco A.F."/>
            <person name="MacCabe A."/>
            <person name="Maekelae M.R."/>
            <person name="Malavazi I."/>
            <person name="Melin P."/>
            <person name="Meyer V."/>
            <person name="Mielnichuk N."/>
            <person name="Miskei M."/>
            <person name="Molnar A.P."/>
            <person name="Mule G."/>
            <person name="Ngan C.Y."/>
            <person name="Orejas M."/>
            <person name="Orosz E."/>
            <person name="Ouedraogo J.P."/>
            <person name="Overkamp K.M."/>
            <person name="Park H.-S."/>
            <person name="Perrone G."/>
            <person name="Piumi F."/>
            <person name="Punt P.J."/>
            <person name="Ram A.F."/>
            <person name="Ramon A."/>
            <person name="Rauscher S."/>
            <person name="Record E."/>
            <person name="Riano-Pachon D.M."/>
            <person name="Robert V."/>
            <person name="Roehrig J."/>
            <person name="Ruller R."/>
            <person name="Salamov A."/>
            <person name="Salih N.S."/>
            <person name="Samson R.A."/>
            <person name="Sandor E."/>
            <person name="Sanguinetti M."/>
            <person name="Schuetze T."/>
            <person name="Sepcic K."/>
            <person name="Shelest E."/>
            <person name="Sherlock G."/>
            <person name="Sophianopoulou V."/>
            <person name="Squina F.M."/>
            <person name="Sun H."/>
            <person name="Susca A."/>
            <person name="Todd R.B."/>
            <person name="Tsang A."/>
            <person name="Unkles S.E."/>
            <person name="van de Wiele N."/>
            <person name="van Rossen-Uffink D."/>
            <person name="Oliveira J.V."/>
            <person name="Vesth T.C."/>
            <person name="Visser J."/>
            <person name="Yu J.-H."/>
            <person name="Zhou M."/>
            <person name="Andersen M.R."/>
            <person name="Archer D.B."/>
            <person name="Baker S.E."/>
            <person name="Benoit I."/>
            <person name="Brakhage A.A."/>
            <person name="Braus G.H."/>
            <person name="Fischer R."/>
            <person name="Frisvad J.C."/>
            <person name="Goldman G.H."/>
            <person name="Houbraken J."/>
            <person name="Oakley B."/>
            <person name="Pocsi I."/>
            <person name="Scazzocchio C."/>
            <person name="Seiboth B."/>
            <person name="vanKuyk P.A."/>
            <person name="Wortman J."/>
            <person name="Dyer P.S."/>
            <person name="Grigoriev I.V."/>
        </authorList>
    </citation>
    <scope>NUCLEOTIDE SEQUENCE [LARGE SCALE GENOMIC DNA]</scope>
    <source>
        <strain evidence="6">DTO 134E9</strain>
    </source>
</reference>
<keyword evidence="2 3" id="KW-0040">ANK repeat</keyword>
<dbReference type="SMART" id="SM00248">
    <property type="entry name" value="ANK"/>
    <property type="match status" value="4"/>
</dbReference>
<keyword evidence="6" id="KW-1185">Reference proteome</keyword>
<dbReference type="InterPro" id="IPR002110">
    <property type="entry name" value="Ankyrin_rpt"/>
</dbReference>
<dbReference type="GeneID" id="63752022"/>
<dbReference type="SUPFAM" id="SSF48403">
    <property type="entry name" value="Ankyrin repeat"/>
    <property type="match status" value="1"/>
</dbReference>
<gene>
    <name evidence="5" type="ORF">ASPWEDRAFT_44064</name>
</gene>
<evidence type="ECO:0000313" key="5">
    <source>
        <dbReference type="EMBL" id="OJJ32042.1"/>
    </source>
</evidence>